<accession>A0A318HS32</accession>
<dbReference type="Pfam" id="PF13556">
    <property type="entry name" value="HTH_30"/>
    <property type="match status" value="1"/>
</dbReference>
<evidence type="ECO:0000313" key="6">
    <source>
        <dbReference type="Proteomes" id="UP000247781"/>
    </source>
</evidence>
<protein>
    <submittedName>
        <fullName evidence="5">Carbohydrate diacid regulator</fullName>
    </submittedName>
</protein>
<gene>
    <name evidence="5" type="ORF">C8E89_104122</name>
</gene>
<feature type="domain" description="Putative sugar diacid recognition" evidence="2">
    <location>
        <begin position="12"/>
        <end position="141"/>
    </location>
</feature>
<proteinExistence type="inferred from homology"/>
<dbReference type="Proteomes" id="UP000247781">
    <property type="component" value="Unassembled WGS sequence"/>
</dbReference>
<dbReference type="SUPFAM" id="SSF46689">
    <property type="entry name" value="Homeodomain-like"/>
    <property type="match status" value="1"/>
</dbReference>
<sequence length="384" mass="41463">MTTDPMMHSLPPALAQEIATDLGVTVGLHVLITDREAVIIGSGDPNRVGQLHSPSLEVMATLEPATTTAQQARVMRVRPGITWPIVIAGKAVGTVGLTGSPRTVYRFGLIVQRQIEILVRESELLRSKLIREQALRDVVRDIAFFDADTITPATLTSHAAELGVDLRLPRVAIVIDHPASISAPATLRLAREVFDGPQDLAAELSPARIAVLHRLRDDPETAGNRLVDQARVRHDSLVWIGIGEVADDVPRLHGSYQDASAAAQLGPSTTSTSHVFSIGRLRVHQLLDSTGRHAQTRFAGSLLGELPATTNWSEARATLIAWAESGFNLVRAAELLHIHRNTLLYRLDKLSQQCGQSVREPGTGIALYLACLVDQASVGRSAQS</sequence>
<dbReference type="AlphaFoldDB" id="A0A318HS32"/>
<reference evidence="6" key="1">
    <citation type="submission" date="2018-05" db="EMBL/GenBank/DDBJ databases">
        <authorList>
            <person name="Deangelis K."/>
            <person name="Huntemann M."/>
            <person name="Clum A."/>
            <person name="Pillay M."/>
            <person name="Palaniappan K."/>
            <person name="Varghese N."/>
            <person name="Mikhailova N."/>
            <person name="Stamatis D."/>
            <person name="Reddy T."/>
            <person name="Daum C."/>
            <person name="Shapiro N."/>
            <person name="Ivanova N."/>
            <person name="Kyrpides N."/>
            <person name="Woyke T."/>
        </authorList>
    </citation>
    <scope>NUCLEOTIDE SEQUENCE [LARGE SCALE GENOMIC DNA]</scope>
    <source>
        <strain evidence="6">GAS496</strain>
    </source>
</reference>
<name>A0A318HS32_9MYCO</name>
<dbReference type="RefSeq" id="WP_220032467.1">
    <property type="nucleotide sequence ID" value="NZ_QJJU01000004.1"/>
</dbReference>
<dbReference type="Gene3D" id="1.10.10.2840">
    <property type="entry name" value="PucR C-terminal helix-turn-helix domain"/>
    <property type="match status" value="1"/>
</dbReference>
<feature type="domain" description="PucR C-terminal helix-turn-helix" evidence="3">
    <location>
        <begin position="317"/>
        <end position="372"/>
    </location>
</feature>
<dbReference type="InterPro" id="IPR042070">
    <property type="entry name" value="PucR_C-HTH_sf"/>
</dbReference>
<dbReference type="PANTHER" id="PTHR33744">
    <property type="entry name" value="CARBOHYDRATE DIACID REGULATOR"/>
    <property type="match status" value="1"/>
</dbReference>
<dbReference type="Pfam" id="PF17853">
    <property type="entry name" value="GGDEF_2"/>
    <property type="match status" value="1"/>
</dbReference>
<evidence type="ECO:0000259" key="2">
    <source>
        <dbReference type="Pfam" id="PF05651"/>
    </source>
</evidence>
<organism evidence="5 6">
    <name type="scientific">Mycolicibacterium moriokaense</name>
    <dbReference type="NCBI Taxonomy" id="39691"/>
    <lineage>
        <taxon>Bacteria</taxon>
        <taxon>Bacillati</taxon>
        <taxon>Actinomycetota</taxon>
        <taxon>Actinomycetes</taxon>
        <taxon>Mycobacteriales</taxon>
        <taxon>Mycobacteriaceae</taxon>
        <taxon>Mycolicibacterium</taxon>
    </lineage>
</organism>
<evidence type="ECO:0000313" key="5">
    <source>
        <dbReference type="EMBL" id="PXX10326.1"/>
    </source>
</evidence>
<dbReference type="InterPro" id="IPR008599">
    <property type="entry name" value="Diacid_rec"/>
</dbReference>
<evidence type="ECO:0000259" key="3">
    <source>
        <dbReference type="Pfam" id="PF13556"/>
    </source>
</evidence>
<dbReference type="InterPro" id="IPR025736">
    <property type="entry name" value="PucR_C-HTH_dom"/>
</dbReference>
<evidence type="ECO:0000256" key="1">
    <source>
        <dbReference type="ARBA" id="ARBA00006754"/>
    </source>
</evidence>
<dbReference type="InterPro" id="IPR009057">
    <property type="entry name" value="Homeodomain-like_sf"/>
</dbReference>
<dbReference type="Pfam" id="PF05651">
    <property type="entry name" value="Diacid_rec"/>
    <property type="match status" value="1"/>
</dbReference>
<dbReference type="EMBL" id="QJJU01000004">
    <property type="protein sequence ID" value="PXX10326.1"/>
    <property type="molecule type" value="Genomic_DNA"/>
</dbReference>
<reference evidence="5 6" key="2">
    <citation type="submission" date="2018-06" db="EMBL/GenBank/DDBJ databases">
        <title>Sequencing of bacterial isolates from soil warming experiment in Harvard Forest, Massachusetts, USA.</title>
        <authorList>
            <person name="Deangelis K.PhD."/>
        </authorList>
    </citation>
    <scope>NUCLEOTIDE SEQUENCE [LARGE SCALE GENOMIC DNA]</scope>
    <source>
        <strain evidence="5 6">GAS496</strain>
    </source>
</reference>
<dbReference type="PANTHER" id="PTHR33744:SF15">
    <property type="entry name" value="CARBOHYDRATE DIACID REGULATOR"/>
    <property type="match status" value="1"/>
</dbReference>
<dbReference type="InterPro" id="IPR051448">
    <property type="entry name" value="CdaR-like_regulators"/>
</dbReference>
<feature type="domain" description="CdaR GGDEF-like" evidence="4">
    <location>
        <begin position="154"/>
        <end position="264"/>
    </location>
</feature>
<evidence type="ECO:0000259" key="4">
    <source>
        <dbReference type="Pfam" id="PF17853"/>
    </source>
</evidence>
<dbReference type="InterPro" id="IPR041522">
    <property type="entry name" value="CdaR_GGDEF"/>
</dbReference>
<keyword evidence="6" id="KW-1185">Reference proteome</keyword>
<comment type="similarity">
    <text evidence="1">Belongs to the CdaR family.</text>
</comment>
<comment type="caution">
    <text evidence="5">The sequence shown here is derived from an EMBL/GenBank/DDBJ whole genome shotgun (WGS) entry which is preliminary data.</text>
</comment>